<dbReference type="AlphaFoldDB" id="A0A2T7CVY0"/>
<evidence type="ECO:0000313" key="2">
    <source>
        <dbReference type="EMBL" id="PUZ47486.1"/>
    </source>
</evidence>
<feature type="region of interest" description="Disordered" evidence="1">
    <location>
        <begin position="15"/>
        <end position="87"/>
    </location>
</feature>
<reference evidence="2 3" key="1">
    <citation type="submission" date="2018-04" db="EMBL/GenBank/DDBJ databases">
        <title>WGS assembly of Panicum hallii var. hallii HAL2.</title>
        <authorList>
            <person name="Lovell J."/>
            <person name="Jenkins J."/>
            <person name="Lowry D."/>
            <person name="Mamidi S."/>
            <person name="Sreedasyam A."/>
            <person name="Weng X."/>
            <person name="Barry K."/>
            <person name="Bonette J."/>
            <person name="Campitelli B."/>
            <person name="Daum C."/>
            <person name="Gordon S."/>
            <person name="Gould B."/>
            <person name="Lipzen A."/>
            <person name="MacQueen A."/>
            <person name="Palacio-Mejia J."/>
            <person name="Plott C."/>
            <person name="Shakirov E."/>
            <person name="Shu S."/>
            <person name="Yoshinaga Y."/>
            <person name="Zane M."/>
            <person name="Rokhsar D."/>
            <person name="Grimwood J."/>
            <person name="Schmutz J."/>
            <person name="Juenger T."/>
        </authorList>
    </citation>
    <scope>NUCLEOTIDE SEQUENCE [LARGE SCALE GENOMIC DNA]</scope>
    <source>
        <strain evidence="3">cv. HAL2</strain>
    </source>
</reference>
<proteinExistence type="predicted"/>
<organism evidence="2 3">
    <name type="scientific">Panicum hallii var. hallii</name>
    <dbReference type="NCBI Taxonomy" id="1504633"/>
    <lineage>
        <taxon>Eukaryota</taxon>
        <taxon>Viridiplantae</taxon>
        <taxon>Streptophyta</taxon>
        <taxon>Embryophyta</taxon>
        <taxon>Tracheophyta</taxon>
        <taxon>Spermatophyta</taxon>
        <taxon>Magnoliopsida</taxon>
        <taxon>Liliopsida</taxon>
        <taxon>Poales</taxon>
        <taxon>Poaceae</taxon>
        <taxon>PACMAD clade</taxon>
        <taxon>Panicoideae</taxon>
        <taxon>Panicodae</taxon>
        <taxon>Paniceae</taxon>
        <taxon>Panicinae</taxon>
        <taxon>Panicum</taxon>
        <taxon>Panicum sect. Panicum</taxon>
    </lineage>
</organism>
<gene>
    <name evidence="2" type="ORF">GQ55_7G168800</name>
</gene>
<dbReference type="EMBL" id="CM009755">
    <property type="protein sequence ID" value="PUZ47486.1"/>
    <property type="molecule type" value="Genomic_DNA"/>
</dbReference>
<keyword evidence="3" id="KW-1185">Reference proteome</keyword>
<evidence type="ECO:0000256" key="1">
    <source>
        <dbReference type="SAM" id="MobiDB-lite"/>
    </source>
</evidence>
<evidence type="ECO:0000313" key="3">
    <source>
        <dbReference type="Proteomes" id="UP000244336"/>
    </source>
</evidence>
<dbReference type="Gramene" id="PUZ47486">
    <property type="protein sequence ID" value="PUZ47486"/>
    <property type="gene ID" value="GQ55_7G168800"/>
</dbReference>
<accession>A0A2T7CVY0</accession>
<name>A0A2T7CVY0_9POAL</name>
<dbReference type="Proteomes" id="UP000244336">
    <property type="component" value="Chromosome 7"/>
</dbReference>
<sequence length="115" mass="12570">MRSWSVADLQPCLPGLQDRTIRRGRERERSAKHKYARTSKGAGDVANSHSPLPFGCGHVTARPGEAVATPTRPPIQIPGAGWPSHPGRRRGPFFVRHTVRPSCACVLLLSTKLKV</sequence>
<protein>
    <submittedName>
        <fullName evidence="2">Uncharacterized protein</fullName>
    </submittedName>
</protein>
<feature type="compositionally biased region" description="Basic and acidic residues" evidence="1">
    <location>
        <begin position="19"/>
        <end position="29"/>
    </location>
</feature>